<accession>A0ABP8RY42</accession>
<organism evidence="1 2">
    <name type="scientific">Pseudonocardia xishanensis</name>
    <dbReference type="NCBI Taxonomy" id="630995"/>
    <lineage>
        <taxon>Bacteria</taxon>
        <taxon>Bacillati</taxon>
        <taxon>Actinomycetota</taxon>
        <taxon>Actinomycetes</taxon>
        <taxon>Pseudonocardiales</taxon>
        <taxon>Pseudonocardiaceae</taxon>
        <taxon>Pseudonocardia</taxon>
    </lineage>
</organism>
<dbReference type="EMBL" id="BAABGT010000070">
    <property type="protein sequence ID" value="GAA4552084.1"/>
    <property type="molecule type" value="Genomic_DNA"/>
</dbReference>
<name>A0ABP8RY42_9PSEU</name>
<protein>
    <recommendedName>
        <fullName evidence="3">MFS transporter</fullName>
    </recommendedName>
</protein>
<evidence type="ECO:0000313" key="2">
    <source>
        <dbReference type="Proteomes" id="UP001501598"/>
    </source>
</evidence>
<sequence length="73" mass="7571">MSLGSVVLNILRNTEPLPGRCAGYGRVSIGLGATAVTVPPALASWWGRPELYLPHTGPHVIGQACMGIVLYGG</sequence>
<comment type="caution">
    <text evidence="1">The sequence shown here is derived from an EMBL/GenBank/DDBJ whole genome shotgun (WGS) entry which is preliminary data.</text>
</comment>
<keyword evidence="2" id="KW-1185">Reference proteome</keyword>
<dbReference type="Proteomes" id="UP001501598">
    <property type="component" value="Unassembled WGS sequence"/>
</dbReference>
<gene>
    <name evidence="1" type="ORF">GCM10023175_45160</name>
</gene>
<proteinExistence type="predicted"/>
<evidence type="ECO:0008006" key="3">
    <source>
        <dbReference type="Google" id="ProtNLM"/>
    </source>
</evidence>
<evidence type="ECO:0000313" key="1">
    <source>
        <dbReference type="EMBL" id="GAA4552084.1"/>
    </source>
</evidence>
<reference evidence="2" key="1">
    <citation type="journal article" date="2019" name="Int. J. Syst. Evol. Microbiol.">
        <title>The Global Catalogue of Microorganisms (GCM) 10K type strain sequencing project: providing services to taxonomists for standard genome sequencing and annotation.</title>
        <authorList>
            <consortium name="The Broad Institute Genomics Platform"/>
            <consortium name="The Broad Institute Genome Sequencing Center for Infectious Disease"/>
            <person name="Wu L."/>
            <person name="Ma J."/>
        </authorList>
    </citation>
    <scope>NUCLEOTIDE SEQUENCE [LARGE SCALE GENOMIC DNA]</scope>
    <source>
        <strain evidence="2">JCM 17906</strain>
    </source>
</reference>